<gene>
    <name evidence="9" type="ORF">GOODEAATRI_007415</name>
</gene>
<dbReference type="PANTHER" id="PTHR21648">
    <property type="entry name" value="FLAGELLAR RADIAL SPOKE PROTEIN 3"/>
    <property type="match status" value="1"/>
</dbReference>
<keyword evidence="3" id="KW-0963">Cytoplasm</keyword>
<dbReference type="Pfam" id="PF06098">
    <property type="entry name" value="Radial_spoke_3"/>
    <property type="match status" value="1"/>
</dbReference>
<dbReference type="Proteomes" id="UP001476798">
    <property type="component" value="Unassembled WGS sequence"/>
</dbReference>
<name>A0ABV0PC71_9TELE</name>
<organism evidence="9 10">
    <name type="scientific">Goodea atripinnis</name>
    <dbReference type="NCBI Taxonomy" id="208336"/>
    <lineage>
        <taxon>Eukaryota</taxon>
        <taxon>Metazoa</taxon>
        <taxon>Chordata</taxon>
        <taxon>Craniata</taxon>
        <taxon>Vertebrata</taxon>
        <taxon>Euteleostomi</taxon>
        <taxon>Actinopterygii</taxon>
        <taxon>Neopterygii</taxon>
        <taxon>Teleostei</taxon>
        <taxon>Neoteleostei</taxon>
        <taxon>Acanthomorphata</taxon>
        <taxon>Ovalentaria</taxon>
        <taxon>Atherinomorphae</taxon>
        <taxon>Cyprinodontiformes</taxon>
        <taxon>Goodeidae</taxon>
        <taxon>Goodea</taxon>
    </lineage>
</organism>
<keyword evidence="10" id="KW-1185">Reference proteome</keyword>
<dbReference type="PANTHER" id="PTHR21648:SF0">
    <property type="entry name" value="RADIAL SPOKE HEAD PROTEIN 3 HOMOLOG"/>
    <property type="match status" value="1"/>
</dbReference>
<evidence type="ECO:0000256" key="3">
    <source>
        <dbReference type="ARBA" id="ARBA00022490"/>
    </source>
</evidence>
<accession>A0ABV0PC71</accession>
<dbReference type="InterPro" id="IPR009290">
    <property type="entry name" value="Radial_spoke_3"/>
</dbReference>
<comment type="subcellular location">
    <subcellularLocation>
        <location evidence="1">Cytoplasm</location>
        <location evidence="1">Cytoskeleton</location>
        <location evidence="1">Flagellum axoneme</location>
    </subcellularLocation>
</comment>
<evidence type="ECO:0000256" key="4">
    <source>
        <dbReference type="ARBA" id="ARBA00022553"/>
    </source>
</evidence>
<proteinExistence type="inferred from homology"/>
<evidence type="ECO:0000256" key="7">
    <source>
        <dbReference type="ARBA" id="ARBA00023212"/>
    </source>
</evidence>
<protein>
    <submittedName>
        <fullName evidence="9">Uncharacterized protein</fullName>
    </submittedName>
</protein>
<comment type="caution">
    <text evidence="9">The sequence shown here is derived from an EMBL/GenBank/DDBJ whole genome shotgun (WGS) entry which is preliminary data.</text>
</comment>
<keyword evidence="7" id="KW-0206">Cytoskeleton</keyword>
<keyword evidence="4" id="KW-0597">Phosphoprotein</keyword>
<evidence type="ECO:0000313" key="9">
    <source>
        <dbReference type="EMBL" id="MEQ2181053.1"/>
    </source>
</evidence>
<dbReference type="EMBL" id="JAHRIO010070340">
    <property type="protein sequence ID" value="MEQ2181053.1"/>
    <property type="molecule type" value="Genomic_DNA"/>
</dbReference>
<evidence type="ECO:0000256" key="2">
    <source>
        <dbReference type="ARBA" id="ARBA00006737"/>
    </source>
</evidence>
<evidence type="ECO:0000313" key="10">
    <source>
        <dbReference type="Proteomes" id="UP001476798"/>
    </source>
</evidence>
<keyword evidence="8" id="KW-0966">Cell projection</keyword>
<evidence type="ECO:0000256" key="5">
    <source>
        <dbReference type="ARBA" id="ARBA00022846"/>
    </source>
</evidence>
<feature type="non-terminal residue" evidence="9">
    <location>
        <position position="1"/>
    </location>
</feature>
<comment type="similarity">
    <text evidence="2">Belongs to the flagellar radial spoke RSP3 family.</text>
</comment>
<sequence length="117" mass="13175">ELRVAQQKEALKKERETAEKIAAQAFSQQYLAGLLPSVFTSLRNHGYFYDPVEKGEPLKHSPFSHRMALLVYSECIGHASPHVGHCHCTAFIKSVVLILQILRLISSRGSWLRSTTN</sequence>
<keyword evidence="5" id="KW-0282">Flagellum</keyword>
<evidence type="ECO:0000256" key="8">
    <source>
        <dbReference type="ARBA" id="ARBA00023273"/>
    </source>
</evidence>
<evidence type="ECO:0000256" key="1">
    <source>
        <dbReference type="ARBA" id="ARBA00004611"/>
    </source>
</evidence>
<reference evidence="9 10" key="1">
    <citation type="submission" date="2021-06" db="EMBL/GenBank/DDBJ databases">
        <authorList>
            <person name="Palmer J.M."/>
        </authorList>
    </citation>
    <scope>NUCLEOTIDE SEQUENCE [LARGE SCALE GENOMIC DNA]</scope>
    <source>
        <strain evidence="9 10">GA_2019</strain>
        <tissue evidence="9">Muscle</tissue>
    </source>
</reference>
<keyword evidence="6" id="KW-0969">Cilium</keyword>
<evidence type="ECO:0000256" key="6">
    <source>
        <dbReference type="ARBA" id="ARBA00023069"/>
    </source>
</evidence>